<dbReference type="Gene3D" id="3.30.2310.20">
    <property type="entry name" value="RelE-like"/>
    <property type="match status" value="1"/>
</dbReference>
<accession>A0ABW0LIK0</accession>
<dbReference type="InterPro" id="IPR031552">
    <property type="entry name" value="ParE-like_toxin"/>
</dbReference>
<evidence type="ECO:0000313" key="1">
    <source>
        <dbReference type="EMBL" id="MFC5465594.1"/>
    </source>
</evidence>
<organism evidence="1 2">
    <name type="scientific">Lederbergia graminis</name>
    <dbReference type="NCBI Taxonomy" id="735518"/>
    <lineage>
        <taxon>Bacteria</taxon>
        <taxon>Bacillati</taxon>
        <taxon>Bacillota</taxon>
        <taxon>Bacilli</taxon>
        <taxon>Bacillales</taxon>
        <taxon>Bacillaceae</taxon>
        <taxon>Lederbergia</taxon>
    </lineage>
</organism>
<dbReference type="Proteomes" id="UP001596147">
    <property type="component" value="Unassembled WGS sequence"/>
</dbReference>
<comment type="caution">
    <text evidence="1">The sequence shown here is derived from an EMBL/GenBank/DDBJ whole genome shotgun (WGS) entry which is preliminary data.</text>
</comment>
<protein>
    <submittedName>
        <fullName evidence="1">Type II toxin-antitoxin system RelE/ParE family toxin</fullName>
    </submittedName>
</protein>
<reference evidence="2" key="1">
    <citation type="journal article" date="2019" name="Int. J. Syst. Evol. Microbiol.">
        <title>The Global Catalogue of Microorganisms (GCM) 10K type strain sequencing project: providing services to taxonomists for standard genome sequencing and annotation.</title>
        <authorList>
            <consortium name="The Broad Institute Genomics Platform"/>
            <consortium name="The Broad Institute Genome Sequencing Center for Infectious Disease"/>
            <person name="Wu L."/>
            <person name="Ma J."/>
        </authorList>
    </citation>
    <scope>NUCLEOTIDE SEQUENCE [LARGE SCALE GENOMIC DNA]</scope>
    <source>
        <strain evidence="2">CGMCC 1.12237</strain>
    </source>
</reference>
<dbReference type="InterPro" id="IPR035093">
    <property type="entry name" value="RelE/ParE_toxin_dom_sf"/>
</dbReference>
<evidence type="ECO:0000313" key="2">
    <source>
        <dbReference type="Proteomes" id="UP001596147"/>
    </source>
</evidence>
<keyword evidence="2" id="KW-1185">Reference proteome</keyword>
<dbReference type="EMBL" id="JBHSMC010000015">
    <property type="protein sequence ID" value="MFC5465594.1"/>
    <property type="molecule type" value="Genomic_DNA"/>
</dbReference>
<dbReference type="RefSeq" id="WP_382352257.1">
    <property type="nucleotide sequence ID" value="NZ_JBHSMC010000015.1"/>
</dbReference>
<name>A0ABW0LIK0_9BACI</name>
<gene>
    <name evidence="1" type="ORF">ACFPM4_12655</name>
</gene>
<sequence length="105" mass="12315">MSRNDLLPFKLSNIAAKQLKKIRKTDRILYDKINSTITDIRIDPNLGEQKKGDLKGYSCVDINHLRTNYELCYTLEEDANGQLVLVIMMGPRENFYKDLKRYLNF</sequence>
<dbReference type="Pfam" id="PF15781">
    <property type="entry name" value="ParE-like_toxin"/>
    <property type="match status" value="1"/>
</dbReference>
<proteinExistence type="predicted"/>
<dbReference type="SUPFAM" id="SSF143011">
    <property type="entry name" value="RelE-like"/>
    <property type="match status" value="1"/>
</dbReference>